<proteinExistence type="predicted"/>
<evidence type="ECO:0000313" key="2">
    <source>
        <dbReference type="Proteomes" id="UP000475862"/>
    </source>
</evidence>
<reference evidence="1 2" key="1">
    <citation type="submission" date="2019-08" db="EMBL/GenBank/DDBJ databases">
        <title>The genome of the soybean aphid Biotype 1, its phylome, world population structure and adaptation to the North American continent.</title>
        <authorList>
            <person name="Giordano R."/>
            <person name="Donthu R.K."/>
            <person name="Hernandez A.G."/>
            <person name="Wright C.L."/>
            <person name="Zimin A.V."/>
        </authorList>
    </citation>
    <scope>NUCLEOTIDE SEQUENCE [LARGE SCALE GENOMIC DNA]</scope>
    <source>
        <tissue evidence="1">Whole aphids</tissue>
    </source>
</reference>
<name>A0A6G0U967_APHGL</name>
<protein>
    <submittedName>
        <fullName evidence="1">Uncharacterized protein</fullName>
    </submittedName>
</protein>
<dbReference type="EMBL" id="VYZN01000001">
    <property type="protein sequence ID" value="KAE9545493.1"/>
    <property type="molecule type" value="Genomic_DNA"/>
</dbReference>
<dbReference type="AlphaFoldDB" id="A0A6G0U967"/>
<sequence length="391" mass="42726">MPTFVLFMVSINDGNTKLFNSGSAVIFKLDTTLVDEIDDGPPLEEREVRRALERVAGHQEQGRQTALLGQPPLVFDELGDARESAVAAAQRRVVFAALVAVQVRLVEPAVHVVGVDQHQVQVGRVHRDRSHHDGHGGQTSGGDCRPHVCLLRVPADFSLLLDKKVTLPSIPVLAVNCKGSNLGTLQSPHRTNSEETRLPGFFRFNFFEKFNCSVSLNVNTNDGNRCLSKSGTAVVFKFDITVGIPSIPSSDHCVRAQLIDEFDDGPPVEQREVRRALERVAGHQEQGRQTALLGQPPLVFDELGDARESAVAAAQRRVVFAALVAVQVRLVEPAVHVVGVDQHQVQAGLVGRGRGHQGGHGGQTRDCHCRSHRPNDVSPIYRTLMFTVICY</sequence>
<dbReference type="Proteomes" id="UP000475862">
    <property type="component" value="Unassembled WGS sequence"/>
</dbReference>
<comment type="caution">
    <text evidence="1">The sequence shown here is derived from an EMBL/GenBank/DDBJ whole genome shotgun (WGS) entry which is preliminary data.</text>
</comment>
<keyword evidence="2" id="KW-1185">Reference proteome</keyword>
<gene>
    <name evidence="1" type="ORF">AGLY_001036</name>
</gene>
<evidence type="ECO:0000313" key="1">
    <source>
        <dbReference type="EMBL" id="KAE9545493.1"/>
    </source>
</evidence>
<accession>A0A6G0U967</accession>
<organism evidence="1 2">
    <name type="scientific">Aphis glycines</name>
    <name type="common">Soybean aphid</name>
    <dbReference type="NCBI Taxonomy" id="307491"/>
    <lineage>
        <taxon>Eukaryota</taxon>
        <taxon>Metazoa</taxon>
        <taxon>Ecdysozoa</taxon>
        <taxon>Arthropoda</taxon>
        <taxon>Hexapoda</taxon>
        <taxon>Insecta</taxon>
        <taxon>Pterygota</taxon>
        <taxon>Neoptera</taxon>
        <taxon>Paraneoptera</taxon>
        <taxon>Hemiptera</taxon>
        <taxon>Sternorrhyncha</taxon>
        <taxon>Aphidomorpha</taxon>
        <taxon>Aphidoidea</taxon>
        <taxon>Aphididae</taxon>
        <taxon>Aphidini</taxon>
        <taxon>Aphis</taxon>
        <taxon>Aphis</taxon>
    </lineage>
</organism>